<proteinExistence type="predicted"/>
<sequence length="67" mass="8027">CRITRQLNNPLLKKNYKSLTTYRLDKHIPWLHFFQSSFLQSISSSRNFSLQSLVKAFNLESFKFFNP</sequence>
<gene>
    <name evidence="1" type="ORF">GIB67_037234</name>
</gene>
<keyword evidence="2" id="KW-1185">Reference proteome</keyword>
<dbReference type="AlphaFoldDB" id="A0A7J7MRX2"/>
<evidence type="ECO:0000313" key="1">
    <source>
        <dbReference type="EMBL" id="KAF6157661.1"/>
    </source>
</evidence>
<name>A0A7J7MRX2_9MAGN</name>
<accession>A0A7J7MRX2</accession>
<protein>
    <submittedName>
        <fullName evidence="1">Uncharacterized protein</fullName>
    </submittedName>
</protein>
<organism evidence="1 2">
    <name type="scientific">Kingdonia uniflora</name>
    <dbReference type="NCBI Taxonomy" id="39325"/>
    <lineage>
        <taxon>Eukaryota</taxon>
        <taxon>Viridiplantae</taxon>
        <taxon>Streptophyta</taxon>
        <taxon>Embryophyta</taxon>
        <taxon>Tracheophyta</taxon>
        <taxon>Spermatophyta</taxon>
        <taxon>Magnoliopsida</taxon>
        <taxon>Ranunculales</taxon>
        <taxon>Circaeasteraceae</taxon>
        <taxon>Kingdonia</taxon>
    </lineage>
</organism>
<comment type="caution">
    <text evidence="1">The sequence shown here is derived from an EMBL/GenBank/DDBJ whole genome shotgun (WGS) entry which is preliminary data.</text>
</comment>
<evidence type="ECO:0000313" key="2">
    <source>
        <dbReference type="Proteomes" id="UP000541444"/>
    </source>
</evidence>
<dbReference type="Proteomes" id="UP000541444">
    <property type="component" value="Unassembled WGS sequence"/>
</dbReference>
<reference evidence="1 2" key="1">
    <citation type="journal article" date="2020" name="IScience">
        <title>Genome Sequencing of the Endangered Kingdonia uniflora (Circaeasteraceae, Ranunculales) Reveals Potential Mechanisms of Evolutionary Specialization.</title>
        <authorList>
            <person name="Sun Y."/>
            <person name="Deng T."/>
            <person name="Zhang A."/>
            <person name="Moore M.J."/>
            <person name="Landis J.B."/>
            <person name="Lin N."/>
            <person name="Zhang H."/>
            <person name="Zhang X."/>
            <person name="Huang J."/>
            <person name="Zhang X."/>
            <person name="Sun H."/>
            <person name="Wang H."/>
        </authorList>
    </citation>
    <scope>NUCLEOTIDE SEQUENCE [LARGE SCALE GENOMIC DNA]</scope>
    <source>
        <strain evidence="1">TB1705</strain>
        <tissue evidence="1">Leaf</tissue>
    </source>
</reference>
<dbReference type="EMBL" id="JACGCM010001272">
    <property type="protein sequence ID" value="KAF6157661.1"/>
    <property type="molecule type" value="Genomic_DNA"/>
</dbReference>
<feature type="non-terminal residue" evidence="1">
    <location>
        <position position="1"/>
    </location>
</feature>